<evidence type="ECO:0000256" key="12">
    <source>
        <dbReference type="ARBA" id="ARBA00022801"/>
    </source>
</evidence>
<evidence type="ECO:0000256" key="13">
    <source>
        <dbReference type="ARBA" id="ARBA00023211"/>
    </source>
</evidence>
<keyword evidence="11 14" id="KW-0255">Endonuclease</keyword>
<evidence type="ECO:0000256" key="15">
    <source>
        <dbReference type="PROSITE-ProRule" id="PRU01319"/>
    </source>
</evidence>
<gene>
    <name evidence="14" type="primary">rnhB</name>
    <name evidence="18" type="ORF">J416_00889</name>
</gene>
<proteinExistence type="inferred from homology"/>
<evidence type="ECO:0000256" key="16">
    <source>
        <dbReference type="RuleBase" id="RU003515"/>
    </source>
</evidence>
<dbReference type="eggNOG" id="COG0164">
    <property type="taxonomic scope" value="Bacteria"/>
</dbReference>
<reference evidence="18 19" key="1">
    <citation type="submission" date="2013-03" db="EMBL/GenBank/DDBJ databases">
        <title>Draft genome sequence of Gracibacillus halophilus YIM-C55.5, a moderately halophilic and thermophilic organism from the Xiaochaidamu salt lake.</title>
        <authorList>
            <person name="Sugumar T."/>
            <person name="Polireddy D.R."/>
            <person name="Antony A."/>
            <person name="Madhava Y.R."/>
            <person name="Sivakumar N."/>
        </authorList>
    </citation>
    <scope>NUCLEOTIDE SEQUENCE [LARGE SCALE GENOMIC DNA]</scope>
    <source>
        <strain evidence="18 19">YIM-C55.5</strain>
    </source>
</reference>
<comment type="cofactor">
    <cofactor evidence="2">
        <name>Mg(2+)</name>
        <dbReference type="ChEBI" id="CHEBI:18420"/>
    </cofactor>
</comment>
<dbReference type="PANTHER" id="PTHR10954">
    <property type="entry name" value="RIBONUCLEASE H2 SUBUNIT A"/>
    <property type="match status" value="1"/>
</dbReference>
<dbReference type="InterPro" id="IPR022898">
    <property type="entry name" value="RNase_HII"/>
</dbReference>
<evidence type="ECO:0000256" key="2">
    <source>
        <dbReference type="ARBA" id="ARBA00001946"/>
    </source>
</evidence>
<evidence type="ECO:0000313" key="18">
    <source>
        <dbReference type="EMBL" id="ENH98257.1"/>
    </source>
</evidence>
<dbReference type="NCBIfam" id="NF000595">
    <property type="entry name" value="PRK00015.1-3"/>
    <property type="match status" value="1"/>
</dbReference>
<comment type="similarity">
    <text evidence="5 14 16">Belongs to the RNase HII family.</text>
</comment>
<dbReference type="Proteomes" id="UP000012283">
    <property type="component" value="Unassembled WGS sequence"/>
</dbReference>
<feature type="binding site" evidence="14 15">
    <location>
        <position position="170"/>
    </location>
    <ligand>
        <name>a divalent metal cation</name>
        <dbReference type="ChEBI" id="CHEBI:60240"/>
    </ligand>
</feature>
<dbReference type="EMBL" id="APML01000004">
    <property type="protein sequence ID" value="ENH98257.1"/>
    <property type="molecule type" value="Genomic_DNA"/>
</dbReference>
<dbReference type="GO" id="GO:0006298">
    <property type="term" value="P:mismatch repair"/>
    <property type="evidence" value="ECO:0007669"/>
    <property type="project" value="TreeGrafter"/>
</dbReference>
<evidence type="ECO:0000313" key="19">
    <source>
        <dbReference type="Proteomes" id="UP000012283"/>
    </source>
</evidence>
<dbReference type="RefSeq" id="WP_003462933.1">
    <property type="nucleotide sequence ID" value="NZ_APML01000004.1"/>
</dbReference>
<evidence type="ECO:0000256" key="5">
    <source>
        <dbReference type="ARBA" id="ARBA00007383"/>
    </source>
</evidence>
<dbReference type="GO" id="GO:0003723">
    <property type="term" value="F:RNA binding"/>
    <property type="evidence" value="ECO:0007669"/>
    <property type="project" value="UniProtKB-UniRule"/>
</dbReference>
<evidence type="ECO:0000256" key="10">
    <source>
        <dbReference type="ARBA" id="ARBA00022723"/>
    </source>
</evidence>
<dbReference type="STRING" id="1308866.J416_00889"/>
<dbReference type="InterPro" id="IPR012337">
    <property type="entry name" value="RNaseH-like_sf"/>
</dbReference>
<protein>
    <recommendedName>
        <fullName evidence="7 14">Ribonuclease HII</fullName>
        <shortName evidence="14">RNase HII</shortName>
        <ecNumber evidence="6 14">3.1.26.4</ecNumber>
    </recommendedName>
</protein>
<dbReference type="GO" id="GO:0030145">
    <property type="term" value="F:manganese ion binding"/>
    <property type="evidence" value="ECO:0007669"/>
    <property type="project" value="UniProtKB-UniRule"/>
</dbReference>
<dbReference type="InterPro" id="IPR024567">
    <property type="entry name" value="RNase_HII/HIII_dom"/>
</dbReference>
<dbReference type="EC" id="3.1.26.4" evidence="6 14"/>
<evidence type="ECO:0000256" key="3">
    <source>
        <dbReference type="ARBA" id="ARBA00004065"/>
    </source>
</evidence>
<dbReference type="GO" id="GO:0032299">
    <property type="term" value="C:ribonuclease H2 complex"/>
    <property type="evidence" value="ECO:0007669"/>
    <property type="project" value="TreeGrafter"/>
</dbReference>
<dbReference type="PATRIC" id="fig|1308866.3.peg.181"/>
<keyword evidence="19" id="KW-1185">Reference proteome</keyword>
<evidence type="ECO:0000256" key="4">
    <source>
        <dbReference type="ARBA" id="ARBA00004496"/>
    </source>
</evidence>
<dbReference type="GO" id="GO:0043137">
    <property type="term" value="P:DNA replication, removal of RNA primer"/>
    <property type="evidence" value="ECO:0007669"/>
    <property type="project" value="TreeGrafter"/>
</dbReference>
<dbReference type="GO" id="GO:0004523">
    <property type="term" value="F:RNA-DNA hybrid ribonuclease activity"/>
    <property type="evidence" value="ECO:0007669"/>
    <property type="project" value="UniProtKB-UniRule"/>
</dbReference>
<dbReference type="CDD" id="cd07182">
    <property type="entry name" value="RNase_HII_bacteria_HII_like"/>
    <property type="match status" value="1"/>
</dbReference>
<dbReference type="GO" id="GO:0005737">
    <property type="term" value="C:cytoplasm"/>
    <property type="evidence" value="ECO:0007669"/>
    <property type="project" value="UniProtKB-SubCell"/>
</dbReference>
<keyword evidence="12 14" id="KW-0378">Hydrolase</keyword>
<feature type="domain" description="RNase H type-2" evidence="17">
    <location>
        <begin position="72"/>
        <end position="255"/>
    </location>
</feature>
<name>N4WQ42_9BACI</name>
<evidence type="ECO:0000256" key="7">
    <source>
        <dbReference type="ARBA" id="ARBA00019179"/>
    </source>
</evidence>
<evidence type="ECO:0000256" key="8">
    <source>
        <dbReference type="ARBA" id="ARBA00022490"/>
    </source>
</evidence>
<keyword evidence="13 14" id="KW-0464">Manganese</keyword>
<comment type="function">
    <text evidence="3 14 16">Endonuclease that specifically degrades the RNA of RNA-DNA hybrids.</text>
</comment>
<dbReference type="HAMAP" id="MF_00052_B">
    <property type="entry name" value="RNase_HII_B"/>
    <property type="match status" value="1"/>
</dbReference>
<dbReference type="Pfam" id="PF01351">
    <property type="entry name" value="RNase_HII"/>
    <property type="match status" value="1"/>
</dbReference>
<dbReference type="NCBIfam" id="NF000594">
    <property type="entry name" value="PRK00015.1-1"/>
    <property type="match status" value="1"/>
</dbReference>
<dbReference type="Gene3D" id="3.30.420.10">
    <property type="entry name" value="Ribonuclease H-like superfamily/Ribonuclease H"/>
    <property type="match status" value="1"/>
</dbReference>
<organism evidence="18 19">
    <name type="scientific">Gracilibacillus halophilus YIM-C55.5</name>
    <dbReference type="NCBI Taxonomy" id="1308866"/>
    <lineage>
        <taxon>Bacteria</taxon>
        <taxon>Bacillati</taxon>
        <taxon>Bacillota</taxon>
        <taxon>Bacilli</taxon>
        <taxon>Bacillales</taxon>
        <taxon>Bacillaceae</taxon>
        <taxon>Gracilibacillus</taxon>
    </lineage>
</organism>
<feature type="binding site" evidence="14 15">
    <location>
        <position position="79"/>
    </location>
    <ligand>
        <name>a divalent metal cation</name>
        <dbReference type="ChEBI" id="CHEBI:60240"/>
    </ligand>
</feature>
<evidence type="ECO:0000256" key="1">
    <source>
        <dbReference type="ARBA" id="ARBA00000077"/>
    </source>
</evidence>
<evidence type="ECO:0000256" key="11">
    <source>
        <dbReference type="ARBA" id="ARBA00022759"/>
    </source>
</evidence>
<dbReference type="InterPro" id="IPR036397">
    <property type="entry name" value="RNaseH_sf"/>
</dbReference>
<sequence>MNVDGSIQELKAYVETHSLTEDEKDLLKNDHRKGVQRLYQQYLKKEQKEQQMIERFHAMRTMEMELWRSGKQYVVGVDEVGRGPLAGPVVAAAVVLPETFYLPSINDSKQLSKAKREQFYQYIVSSAIDYQVSFVSPTEIDTINIYQATKKAMKTAILQLPVQPTYILTDAMELEGLPCPSEAIVKGDQKSISIAAASIVAKVTRDTYMEELHAKVPQYQFAKNSGYGTKEHMDAIEQYGISSYHRQSFLRKKNA</sequence>
<comment type="catalytic activity">
    <reaction evidence="1 14 15 16">
        <text>Endonucleolytic cleavage to 5'-phosphomonoester.</text>
        <dbReference type="EC" id="3.1.26.4"/>
    </reaction>
</comment>
<dbReference type="AlphaFoldDB" id="N4WQ42"/>
<comment type="subcellular location">
    <subcellularLocation>
        <location evidence="4 14">Cytoplasm</location>
    </subcellularLocation>
</comment>
<evidence type="ECO:0000256" key="9">
    <source>
        <dbReference type="ARBA" id="ARBA00022722"/>
    </source>
</evidence>
<evidence type="ECO:0000256" key="6">
    <source>
        <dbReference type="ARBA" id="ARBA00012180"/>
    </source>
</evidence>
<evidence type="ECO:0000259" key="17">
    <source>
        <dbReference type="PROSITE" id="PS51975"/>
    </source>
</evidence>
<comment type="caution">
    <text evidence="18">The sequence shown here is derived from an EMBL/GenBank/DDBJ whole genome shotgun (WGS) entry which is preliminary data.</text>
</comment>
<keyword evidence="9 14" id="KW-0540">Nuclease</keyword>
<comment type="cofactor">
    <cofactor evidence="14 15">
        <name>Mn(2+)</name>
        <dbReference type="ChEBI" id="CHEBI:29035"/>
    </cofactor>
    <cofactor evidence="14 15">
        <name>Mg(2+)</name>
        <dbReference type="ChEBI" id="CHEBI:18420"/>
    </cofactor>
    <text evidence="14 15">Manganese or magnesium. Binds 1 divalent metal ion per monomer in the absence of substrate. May bind a second metal ion after substrate binding.</text>
</comment>
<dbReference type="FunFam" id="3.30.420.10:FF:000006">
    <property type="entry name" value="Ribonuclease HII"/>
    <property type="match status" value="1"/>
</dbReference>
<feature type="binding site" evidence="14 15">
    <location>
        <position position="78"/>
    </location>
    <ligand>
        <name>a divalent metal cation</name>
        <dbReference type="ChEBI" id="CHEBI:60240"/>
    </ligand>
</feature>
<dbReference type="PANTHER" id="PTHR10954:SF18">
    <property type="entry name" value="RIBONUCLEASE HII"/>
    <property type="match status" value="1"/>
</dbReference>
<keyword evidence="8 14" id="KW-0963">Cytoplasm</keyword>
<dbReference type="PROSITE" id="PS51975">
    <property type="entry name" value="RNASE_H_2"/>
    <property type="match status" value="1"/>
</dbReference>
<accession>N4WQ42</accession>
<dbReference type="SUPFAM" id="SSF53098">
    <property type="entry name" value="Ribonuclease H-like"/>
    <property type="match status" value="1"/>
</dbReference>
<keyword evidence="10 14" id="KW-0479">Metal-binding</keyword>
<evidence type="ECO:0000256" key="14">
    <source>
        <dbReference type="HAMAP-Rule" id="MF_00052"/>
    </source>
</evidence>
<dbReference type="InterPro" id="IPR001352">
    <property type="entry name" value="RNase_HII/HIII"/>
</dbReference>